<dbReference type="AlphaFoldDB" id="A0A9Q0SKX4"/>
<gene>
    <name evidence="1" type="ORF">OIU79_020218</name>
</gene>
<name>A0A9Q0SKX4_SALPP</name>
<organism evidence="1 2">
    <name type="scientific">Salix purpurea</name>
    <name type="common">Purple osier willow</name>
    <dbReference type="NCBI Taxonomy" id="77065"/>
    <lineage>
        <taxon>Eukaryota</taxon>
        <taxon>Viridiplantae</taxon>
        <taxon>Streptophyta</taxon>
        <taxon>Embryophyta</taxon>
        <taxon>Tracheophyta</taxon>
        <taxon>Spermatophyta</taxon>
        <taxon>Magnoliopsida</taxon>
        <taxon>eudicotyledons</taxon>
        <taxon>Gunneridae</taxon>
        <taxon>Pentapetalae</taxon>
        <taxon>rosids</taxon>
        <taxon>fabids</taxon>
        <taxon>Malpighiales</taxon>
        <taxon>Salicaceae</taxon>
        <taxon>Saliceae</taxon>
        <taxon>Salix</taxon>
    </lineage>
</organism>
<reference evidence="1" key="2">
    <citation type="journal article" date="2023" name="Int. J. Mol. Sci.">
        <title>De Novo Assembly and Annotation of 11 Diverse Shrub Willow (Salix) Genomes Reveals Novel Gene Organization in Sex-Linked Regions.</title>
        <authorList>
            <person name="Hyden B."/>
            <person name="Feng K."/>
            <person name="Yates T.B."/>
            <person name="Jawdy S."/>
            <person name="Cereghino C."/>
            <person name="Smart L.B."/>
            <person name="Muchero W."/>
        </authorList>
    </citation>
    <scope>NUCLEOTIDE SEQUENCE</scope>
    <source>
        <tissue evidence="1">Shoot tip</tissue>
    </source>
</reference>
<comment type="caution">
    <text evidence="1">The sequence shown here is derived from an EMBL/GenBank/DDBJ whole genome shotgun (WGS) entry which is preliminary data.</text>
</comment>
<evidence type="ECO:0000313" key="1">
    <source>
        <dbReference type="EMBL" id="KAJ6680675.1"/>
    </source>
</evidence>
<proteinExistence type="predicted"/>
<dbReference type="EMBL" id="JAPFFK010000020">
    <property type="protein sequence ID" value="KAJ6680675.1"/>
    <property type="molecule type" value="Genomic_DNA"/>
</dbReference>
<dbReference type="Proteomes" id="UP001151532">
    <property type="component" value="Chromosome 14"/>
</dbReference>
<sequence length="106" mass="12240">MSHDCMWASHLVWNATRLSIIRAKSLPEKLSSATSNAARFEPRDFLAILKPSVRMKNHYTKDLLIECCDHVLVKRVFPFDTHFGLSKFYQNPTFCHATELHTCFLG</sequence>
<evidence type="ECO:0000313" key="2">
    <source>
        <dbReference type="Proteomes" id="UP001151532"/>
    </source>
</evidence>
<protein>
    <submittedName>
        <fullName evidence="1">Uncharacterized protein</fullName>
    </submittedName>
</protein>
<keyword evidence="2" id="KW-1185">Reference proteome</keyword>
<reference evidence="1" key="1">
    <citation type="submission" date="2022-11" db="EMBL/GenBank/DDBJ databases">
        <authorList>
            <person name="Hyden B.L."/>
            <person name="Feng K."/>
            <person name="Yates T."/>
            <person name="Jawdy S."/>
            <person name="Smart L.B."/>
            <person name="Muchero W."/>
        </authorList>
    </citation>
    <scope>NUCLEOTIDE SEQUENCE</scope>
    <source>
        <tissue evidence="1">Shoot tip</tissue>
    </source>
</reference>
<accession>A0A9Q0SKX4</accession>